<keyword evidence="8" id="KW-0408">Iron</keyword>
<gene>
    <name evidence="11" type="ORF">COX47_01540</name>
</gene>
<evidence type="ECO:0000256" key="1">
    <source>
        <dbReference type="ARBA" id="ARBA00001966"/>
    </source>
</evidence>
<evidence type="ECO:0000256" key="9">
    <source>
        <dbReference type="ARBA" id="ARBA00023014"/>
    </source>
</evidence>
<dbReference type="PANTHER" id="PTHR30573:SF0">
    <property type="entry name" value="QUINOLINATE SYNTHASE, CHLOROPLASTIC"/>
    <property type="match status" value="1"/>
</dbReference>
<keyword evidence="9" id="KW-0411">Iron-sulfur</keyword>
<protein>
    <recommendedName>
        <fullName evidence="3 10">Quinolinate synthase</fullName>
        <ecNumber evidence="3 10">2.5.1.72</ecNumber>
    </recommendedName>
</protein>
<sequence length="301" mass="34049">MGKNIRDKILFFKKKRQAVILAHNYQQPEVQDIADFVGDSLGLSQQALKTKAKMIVFCGVYFMAETAKILNPDKTVIMPDKTALCPMASMIDQKKLIALKKAHPKAKVVCYINTTAETKAESDICCTSANAQKVVNSLSSQEIIFIPDQHFGQWVAQKSRKKFIFFRGFCPTHLRIHPGLIENLKKDHPQALVLCHPECNKEVKALSHYVLGTGQMLKFAKESSQEEFIIATENGMIYRLQKDCPQKKFYQASPLAFCPNMKKTTLTKILEALITPQNYEINVAKKIAEKARKAINKMLKL</sequence>
<dbReference type="Proteomes" id="UP000231025">
    <property type="component" value="Unassembled WGS sequence"/>
</dbReference>
<dbReference type="Pfam" id="PF02445">
    <property type="entry name" value="NadA"/>
    <property type="match status" value="1"/>
</dbReference>
<evidence type="ECO:0000256" key="5">
    <source>
        <dbReference type="ARBA" id="ARBA00022642"/>
    </source>
</evidence>
<dbReference type="NCBIfam" id="TIGR00550">
    <property type="entry name" value="nadA"/>
    <property type="match status" value="1"/>
</dbReference>
<keyword evidence="4" id="KW-0004">4Fe-4S</keyword>
<reference evidence="11 12" key="1">
    <citation type="submission" date="2017-09" db="EMBL/GenBank/DDBJ databases">
        <title>Depth-based differentiation of microbial function through sediment-hosted aquifers and enrichment of novel symbionts in the deep terrestrial subsurface.</title>
        <authorList>
            <person name="Probst A.J."/>
            <person name="Ladd B."/>
            <person name="Jarett J.K."/>
            <person name="Geller-Mcgrath D.E."/>
            <person name="Sieber C.M."/>
            <person name="Emerson J.B."/>
            <person name="Anantharaman K."/>
            <person name="Thomas B.C."/>
            <person name="Malmstrom R."/>
            <person name="Stieglmeier M."/>
            <person name="Klingl A."/>
            <person name="Woyke T."/>
            <person name="Ryan C.M."/>
            <person name="Banfield J.F."/>
        </authorList>
    </citation>
    <scope>NUCLEOTIDE SEQUENCE [LARGE SCALE GENOMIC DNA]</scope>
    <source>
        <strain evidence="11">CG23_combo_of_CG06-09_8_20_14_all_35_49</strain>
    </source>
</reference>
<dbReference type="SUPFAM" id="SSF142754">
    <property type="entry name" value="NadA-like"/>
    <property type="match status" value="1"/>
</dbReference>
<evidence type="ECO:0000256" key="3">
    <source>
        <dbReference type="ARBA" id="ARBA00012669"/>
    </source>
</evidence>
<dbReference type="InterPro" id="IPR036094">
    <property type="entry name" value="NadA_sf"/>
</dbReference>
<comment type="caution">
    <text evidence="11">The sequence shown here is derived from an EMBL/GenBank/DDBJ whole genome shotgun (WGS) entry which is preliminary data.</text>
</comment>
<comment type="pathway">
    <text evidence="2">Cofactor biosynthesis; NAD(+) biosynthesis; quinolinate from iminoaspartate: step 1/1.</text>
</comment>
<name>A0A2G9Y7B8_9BACT</name>
<dbReference type="GO" id="GO:0008987">
    <property type="term" value="F:quinolinate synthetase A activity"/>
    <property type="evidence" value="ECO:0007669"/>
    <property type="project" value="UniProtKB-UniRule"/>
</dbReference>
<accession>A0A2G9Y7B8</accession>
<evidence type="ECO:0000256" key="2">
    <source>
        <dbReference type="ARBA" id="ARBA00005065"/>
    </source>
</evidence>
<dbReference type="UniPathway" id="UPA00253">
    <property type="reaction ID" value="UER00327"/>
</dbReference>
<dbReference type="Gene3D" id="3.40.50.10800">
    <property type="entry name" value="NadA-like"/>
    <property type="match status" value="3"/>
</dbReference>
<dbReference type="GO" id="GO:0051539">
    <property type="term" value="F:4 iron, 4 sulfur cluster binding"/>
    <property type="evidence" value="ECO:0007669"/>
    <property type="project" value="UniProtKB-KW"/>
</dbReference>
<evidence type="ECO:0000256" key="6">
    <source>
        <dbReference type="ARBA" id="ARBA00022679"/>
    </source>
</evidence>
<dbReference type="GO" id="GO:0046872">
    <property type="term" value="F:metal ion binding"/>
    <property type="evidence" value="ECO:0007669"/>
    <property type="project" value="UniProtKB-KW"/>
</dbReference>
<evidence type="ECO:0000256" key="10">
    <source>
        <dbReference type="NCBIfam" id="TIGR00550"/>
    </source>
</evidence>
<dbReference type="GO" id="GO:0005829">
    <property type="term" value="C:cytosol"/>
    <property type="evidence" value="ECO:0007669"/>
    <property type="project" value="TreeGrafter"/>
</dbReference>
<evidence type="ECO:0000256" key="4">
    <source>
        <dbReference type="ARBA" id="ARBA00022485"/>
    </source>
</evidence>
<keyword evidence="5" id="KW-0662">Pyridine nucleotide biosynthesis</keyword>
<dbReference type="GO" id="GO:0034628">
    <property type="term" value="P:'de novo' NAD+ biosynthetic process from L-aspartate"/>
    <property type="evidence" value="ECO:0007669"/>
    <property type="project" value="TreeGrafter"/>
</dbReference>
<evidence type="ECO:0000313" key="12">
    <source>
        <dbReference type="Proteomes" id="UP000231025"/>
    </source>
</evidence>
<comment type="cofactor">
    <cofactor evidence="1">
        <name>[4Fe-4S] cluster</name>
        <dbReference type="ChEBI" id="CHEBI:49883"/>
    </cofactor>
</comment>
<dbReference type="EMBL" id="PCRE01000021">
    <property type="protein sequence ID" value="PIP15104.1"/>
    <property type="molecule type" value="Genomic_DNA"/>
</dbReference>
<keyword evidence="7" id="KW-0479">Metal-binding</keyword>
<evidence type="ECO:0000256" key="8">
    <source>
        <dbReference type="ARBA" id="ARBA00023004"/>
    </source>
</evidence>
<dbReference type="AlphaFoldDB" id="A0A2G9Y7B8"/>
<proteinExistence type="predicted"/>
<dbReference type="EC" id="2.5.1.72" evidence="3 10"/>
<evidence type="ECO:0000313" key="11">
    <source>
        <dbReference type="EMBL" id="PIP15104.1"/>
    </source>
</evidence>
<evidence type="ECO:0000256" key="7">
    <source>
        <dbReference type="ARBA" id="ARBA00022723"/>
    </source>
</evidence>
<keyword evidence="6" id="KW-0808">Transferase</keyword>
<dbReference type="NCBIfam" id="NF006878">
    <property type="entry name" value="PRK09375.1-2"/>
    <property type="match status" value="1"/>
</dbReference>
<dbReference type="InterPro" id="IPR003473">
    <property type="entry name" value="NadA"/>
</dbReference>
<dbReference type="PANTHER" id="PTHR30573">
    <property type="entry name" value="QUINOLINATE SYNTHETASE A"/>
    <property type="match status" value="1"/>
</dbReference>
<organism evidence="11 12">
    <name type="scientific">Candidatus Roizmanbacteria bacterium CG23_combo_of_CG06-09_8_20_14_all_35_49</name>
    <dbReference type="NCBI Taxonomy" id="1974863"/>
    <lineage>
        <taxon>Bacteria</taxon>
        <taxon>Candidatus Roizmaniibacteriota</taxon>
    </lineage>
</organism>